<organism evidence="3 4">
    <name type="scientific">Mucilaginibacter agri</name>
    <dbReference type="NCBI Taxonomy" id="2695265"/>
    <lineage>
        <taxon>Bacteria</taxon>
        <taxon>Pseudomonadati</taxon>
        <taxon>Bacteroidota</taxon>
        <taxon>Sphingobacteriia</taxon>
        <taxon>Sphingobacteriales</taxon>
        <taxon>Sphingobacteriaceae</taxon>
        <taxon>Mucilaginibacter</taxon>
    </lineage>
</organism>
<feature type="chain" id="PRO_5037868261" description="SGNH hydrolase-type esterase domain-containing protein" evidence="1">
    <location>
        <begin position="21"/>
        <end position="463"/>
    </location>
</feature>
<dbReference type="InterPro" id="IPR013830">
    <property type="entry name" value="SGNH_hydro"/>
</dbReference>
<evidence type="ECO:0000313" key="3">
    <source>
        <dbReference type="EMBL" id="NCD69739.1"/>
    </source>
</evidence>
<dbReference type="RefSeq" id="WP_166585725.1">
    <property type="nucleotide sequence ID" value="NZ_WWEO01000042.1"/>
</dbReference>
<dbReference type="SUPFAM" id="SSF52266">
    <property type="entry name" value="SGNH hydrolase"/>
    <property type="match status" value="1"/>
</dbReference>
<dbReference type="InterPro" id="IPR051532">
    <property type="entry name" value="Ester_Hydrolysis_Enzymes"/>
</dbReference>
<evidence type="ECO:0000256" key="1">
    <source>
        <dbReference type="SAM" id="SignalP"/>
    </source>
</evidence>
<reference evidence="3" key="1">
    <citation type="submission" date="2020-01" db="EMBL/GenBank/DDBJ databases">
        <authorList>
            <person name="Seo Y.L."/>
        </authorList>
    </citation>
    <scope>NUCLEOTIDE SEQUENCE</scope>
    <source>
        <strain evidence="3">R11</strain>
    </source>
</reference>
<dbReference type="Pfam" id="PF13472">
    <property type="entry name" value="Lipase_GDSL_2"/>
    <property type="match status" value="1"/>
</dbReference>
<dbReference type="PANTHER" id="PTHR30383">
    <property type="entry name" value="THIOESTERASE 1/PROTEASE 1/LYSOPHOSPHOLIPASE L1"/>
    <property type="match status" value="1"/>
</dbReference>
<feature type="signal peptide" evidence="1">
    <location>
        <begin position="1"/>
        <end position="20"/>
    </location>
</feature>
<dbReference type="Gene3D" id="3.40.50.1110">
    <property type="entry name" value="SGNH hydrolase"/>
    <property type="match status" value="1"/>
</dbReference>
<protein>
    <recommendedName>
        <fullName evidence="2">SGNH hydrolase-type esterase domain-containing protein</fullName>
    </recommendedName>
</protein>
<dbReference type="EMBL" id="WWEO01000042">
    <property type="protein sequence ID" value="NCD69739.1"/>
    <property type="molecule type" value="Genomic_DNA"/>
</dbReference>
<dbReference type="PANTHER" id="PTHR30383:SF5">
    <property type="entry name" value="SGNH HYDROLASE-TYPE ESTERASE DOMAIN-CONTAINING PROTEIN"/>
    <property type="match status" value="1"/>
</dbReference>
<dbReference type="Proteomes" id="UP000638732">
    <property type="component" value="Unassembled WGS sequence"/>
</dbReference>
<dbReference type="InterPro" id="IPR036514">
    <property type="entry name" value="SGNH_hydro_sf"/>
</dbReference>
<keyword evidence="1" id="KW-0732">Signal</keyword>
<dbReference type="CDD" id="cd01834">
    <property type="entry name" value="SGNH_hydrolase_like_2"/>
    <property type="match status" value="1"/>
</dbReference>
<name>A0A965ZET1_9SPHI</name>
<reference evidence="3" key="2">
    <citation type="submission" date="2020-10" db="EMBL/GenBank/DDBJ databases">
        <title>Mucilaginibacter sp. nov., isolated from soil.</title>
        <authorList>
            <person name="Jeon C.O."/>
        </authorList>
    </citation>
    <scope>NUCLEOTIDE SEQUENCE</scope>
    <source>
        <strain evidence="3">R11</strain>
    </source>
</reference>
<feature type="domain" description="SGNH hydrolase-type esterase" evidence="2">
    <location>
        <begin position="34"/>
        <end position="222"/>
    </location>
</feature>
<sequence>MKRNLLVFLTLICLWLGVNAQTIQPFKQGDRVVFMGNSITDGGHYHSYIWLYYLTHYPNMRVTMFNAGIGGDVSQQMLERLDGDVFAHKPTVMTLTFGMNDTGYQRLKGDKADSVYNAKVATSLRSFALIESKLKSHPEVKKIMISSPPYDETSKIKIEPLLKKNEAILRIAAEQKRAADRNGWGYVDFNGSLTELSLREQQRDSMFTFNNADRIHPTNDGQMVMVYTFLKAQGMAGKKVADIVISASQKKVAQAENCVVSATSISSSAIKFSYLANSLPYPTDTIPSGFGRPTRSQADALKLIPFITEFNQEILQVKGLKAGSYKLKIDGETVGSYTSTDFDKGINLAINNNTPQYQQALAVMHLNEERWEIERRLREYYWIHYSILKPKGMLFNDSNATVDSLQKYAKKDFFVAATVPTYRKARFKNIRDAWQKEIELLTNQLYVINKPVMHRFEIISTNN</sequence>
<keyword evidence="4" id="KW-1185">Reference proteome</keyword>
<gene>
    <name evidence="3" type="ORF">GSY63_10270</name>
</gene>
<accession>A0A965ZET1</accession>
<proteinExistence type="predicted"/>
<dbReference type="GO" id="GO:0004622">
    <property type="term" value="F:phosphatidylcholine lysophospholipase activity"/>
    <property type="evidence" value="ECO:0007669"/>
    <property type="project" value="TreeGrafter"/>
</dbReference>
<evidence type="ECO:0000259" key="2">
    <source>
        <dbReference type="Pfam" id="PF13472"/>
    </source>
</evidence>
<evidence type="ECO:0000313" key="4">
    <source>
        <dbReference type="Proteomes" id="UP000638732"/>
    </source>
</evidence>
<comment type="caution">
    <text evidence="3">The sequence shown here is derived from an EMBL/GenBank/DDBJ whole genome shotgun (WGS) entry which is preliminary data.</text>
</comment>
<dbReference type="AlphaFoldDB" id="A0A965ZET1"/>